<dbReference type="Pfam" id="PF02322">
    <property type="entry name" value="Cyt_bd_oxida_II"/>
    <property type="match status" value="1"/>
</dbReference>
<keyword evidence="9 12" id="KW-1133">Transmembrane helix</keyword>
<dbReference type="InterPro" id="IPR003317">
    <property type="entry name" value="Cyt-d_oxidase_su2"/>
</dbReference>
<feature type="transmembrane region" description="Helical" evidence="12">
    <location>
        <begin position="114"/>
        <end position="137"/>
    </location>
</feature>
<comment type="caution">
    <text evidence="13">The sequence shown here is derived from an EMBL/GenBank/DDBJ whole genome shotgun (WGS) entry which is preliminary data.</text>
</comment>
<dbReference type="GO" id="GO:0046872">
    <property type="term" value="F:metal ion binding"/>
    <property type="evidence" value="ECO:0007669"/>
    <property type="project" value="UniProtKB-KW"/>
</dbReference>
<feature type="transmembrane region" description="Helical" evidence="12">
    <location>
        <begin position="194"/>
        <end position="213"/>
    </location>
</feature>
<dbReference type="PANTHER" id="PTHR43141">
    <property type="entry name" value="CYTOCHROME BD2 SUBUNIT II"/>
    <property type="match status" value="1"/>
</dbReference>
<feature type="transmembrane region" description="Helical" evidence="12">
    <location>
        <begin position="82"/>
        <end position="102"/>
    </location>
</feature>
<keyword evidence="8" id="KW-0249">Electron transport</keyword>
<dbReference type="AlphaFoldDB" id="A0A848DN26"/>
<dbReference type="PIRSF" id="PIRSF000267">
    <property type="entry name" value="Cyt_oxidse_sub2"/>
    <property type="match status" value="1"/>
</dbReference>
<feature type="transmembrane region" description="Helical" evidence="12">
    <location>
        <begin position="247"/>
        <end position="272"/>
    </location>
</feature>
<feature type="transmembrane region" description="Helical" evidence="12">
    <location>
        <begin position="219"/>
        <end position="240"/>
    </location>
</feature>
<keyword evidence="10" id="KW-0408">Iron</keyword>
<evidence type="ECO:0000256" key="11">
    <source>
        <dbReference type="ARBA" id="ARBA00023136"/>
    </source>
</evidence>
<keyword evidence="14" id="KW-1185">Reference proteome</keyword>
<dbReference type="RefSeq" id="WP_169414525.1">
    <property type="nucleotide sequence ID" value="NZ_JAAXKZ010000084.1"/>
</dbReference>
<reference evidence="13 14" key="1">
    <citation type="submission" date="2020-04" db="EMBL/GenBank/DDBJ databases">
        <authorList>
            <person name="Klaysubun C."/>
            <person name="Duangmal K."/>
            <person name="Lipun K."/>
        </authorList>
    </citation>
    <scope>NUCLEOTIDE SEQUENCE [LARGE SCALE GENOMIC DNA]</scope>
    <source>
        <strain evidence="13 14">DSM 45300</strain>
    </source>
</reference>
<dbReference type="GO" id="GO:0019646">
    <property type="term" value="P:aerobic electron transport chain"/>
    <property type="evidence" value="ECO:0007669"/>
    <property type="project" value="TreeGrafter"/>
</dbReference>
<dbReference type="GO" id="GO:0009055">
    <property type="term" value="F:electron transfer activity"/>
    <property type="evidence" value="ECO:0007669"/>
    <property type="project" value="TreeGrafter"/>
</dbReference>
<dbReference type="GO" id="GO:0070069">
    <property type="term" value="C:cytochrome complex"/>
    <property type="evidence" value="ECO:0007669"/>
    <property type="project" value="TreeGrafter"/>
</dbReference>
<evidence type="ECO:0000256" key="3">
    <source>
        <dbReference type="ARBA" id="ARBA00022448"/>
    </source>
</evidence>
<dbReference type="PANTHER" id="PTHR43141:SF5">
    <property type="entry name" value="CYTOCHROME BD-I UBIQUINOL OXIDASE SUBUNIT 2"/>
    <property type="match status" value="1"/>
</dbReference>
<evidence type="ECO:0000256" key="4">
    <source>
        <dbReference type="ARBA" id="ARBA00022475"/>
    </source>
</evidence>
<dbReference type="NCBIfam" id="TIGR00203">
    <property type="entry name" value="cydB"/>
    <property type="match status" value="1"/>
</dbReference>
<comment type="subcellular location">
    <subcellularLocation>
        <location evidence="1">Cell membrane</location>
        <topology evidence="1">Multi-pass membrane protein</topology>
    </subcellularLocation>
</comment>
<keyword evidence="7" id="KW-0479">Metal-binding</keyword>
<evidence type="ECO:0000313" key="13">
    <source>
        <dbReference type="EMBL" id="NMH93831.1"/>
    </source>
</evidence>
<feature type="transmembrane region" description="Helical" evidence="12">
    <location>
        <begin position="157"/>
        <end position="182"/>
    </location>
</feature>
<keyword evidence="6 12" id="KW-0812">Transmembrane</keyword>
<protein>
    <submittedName>
        <fullName evidence="13">Cytochrome d ubiquinol oxidase subunit II</fullName>
    </submittedName>
</protein>
<evidence type="ECO:0000256" key="5">
    <source>
        <dbReference type="ARBA" id="ARBA00022617"/>
    </source>
</evidence>
<keyword evidence="11 12" id="KW-0472">Membrane</keyword>
<dbReference type="Proteomes" id="UP000586918">
    <property type="component" value="Unassembled WGS sequence"/>
</dbReference>
<evidence type="ECO:0000256" key="10">
    <source>
        <dbReference type="ARBA" id="ARBA00023004"/>
    </source>
</evidence>
<keyword evidence="4" id="KW-1003">Cell membrane</keyword>
<evidence type="ECO:0000313" key="14">
    <source>
        <dbReference type="Proteomes" id="UP000586918"/>
    </source>
</evidence>
<feature type="transmembrane region" description="Helical" evidence="12">
    <location>
        <begin position="292"/>
        <end position="315"/>
    </location>
</feature>
<feature type="transmembrane region" description="Helical" evidence="12">
    <location>
        <begin position="6"/>
        <end position="32"/>
    </location>
</feature>
<sequence length="338" mass="35885">MDLAVLWFVAIAVLWAGYFLLEGFDFGVGMLLRVLGRDDAERTALIHTIGGVWDGNEVWLIVAAGATFAAFPLWYATMFSGLYVPLLIILLALIVRGVAFEFRGRSDDPRWRAGWEAALIVGSAIPAALWGVIWGAVLRGLPIGPGHVFTGGLGDLVSWYALIGGLTTLVLFALHGALFLTLRTAGASARRARTVAMWLGPVAVVLAAVFLFRTQVHRGSTATLVTGVVAVVALLGAWLLSRARTAAWAFTLTGTGIVAGTSTLFLALYPAVLPSSLDPAYDLTVQAASSSPYTLTIMTWVAAIFLPVVLGYQAWTYWVFARRIGGPGLGATDHAAPG</sequence>
<evidence type="ECO:0000256" key="9">
    <source>
        <dbReference type="ARBA" id="ARBA00022989"/>
    </source>
</evidence>
<evidence type="ECO:0000256" key="6">
    <source>
        <dbReference type="ARBA" id="ARBA00022692"/>
    </source>
</evidence>
<dbReference type="GO" id="GO:0005886">
    <property type="term" value="C:plasma membrane"/>
    <property type="evidence" value="ECO:0007669"/>
    <property type="project" value="UniProtKB-SubCell"/>
</dbReference>
<evidence type="ECO:0000256" key="1">
    <source>
        <dbReference type="ARBA" id="ARBA00004651"/>
    </source>
</evidence>
<dbReference type="EMBL" id="JAAXKZ010000084">
    <property type="protein sequence ID" value="NMH93831.1"/>
    <property type="molecule type" value="Genomic_DNA"/>
</dbReference>
<proteinExistence type="inferred from homology"/>
<comment type="similarity">
    <text evidence="2">Belongs to the cytochrome ubiquinol oxidase subunit 2 family.</text>
</comment>
<dbReference type="GO" id="GO:0016682">
    <property type="term" value="F:oxidoreductase activity, acting on diphenols and related substances as donors, oxygen as acceptor"/>
    <property type="evidence" value="ECO:0007669"/>
    <property type="project" value="TreeGrafter"/>
</dbReference>
<keyword evidence="5" id="KW-0349">Heme</keyword>
<evidence type="ECO:0000256" key="12">
    <source>
        <dbReference type="SAM" id="Phobius"/>
    </source>
</evidence>
<organism evidence="13 14">
    <name type="scientific">Pseudonocardia bannensis</name>
    <dbReference type="NCBI Taxonomy" id="630973"/>
    <lineage>
        <taxon>Bacteria</taxon>
        <taxon>Bacillati</taxon>
        <taxon>Actinomycetota</taxon>
        <taxon>Actinomycetes</taxon>
        <taxon>Pseudonocardiales</taxon>
        <taxon>Pseudonocardiaceae</taxon>
        <taxon>Pseudonocardia</taxon>
    </lineage>
</organism>
<gene>
    <name evidence="13" type="primary">cydB</name>
    <name evidence="13" type="ORF">HF519_20095</name>
</gene>
<evidence type="ECO:0000256" key="8">
    <source>
        <dbReference type="ARBA" id="ARBA00022982"/>
    </source>
</evidence>
<keyword evidence="3" id="KW-0813">Transport</keyword>
<name>A0A848DN26_9PSEU</name>
<accession>A0A848DN26</accession>
<evidence type="ECO:0000256" key="2">
    <source>
        <dbReference type="ARBA" id="ARBA00007543"/>
    </source>
</evidence>
<evidence type="ECO:0000256" key="7">
    <source>
        <dbReference type="ARBA" id="ARBA00022723"/>
    </source>
</evidence>